<organism evidence="2">
    <name type="scientific">Lotharella oceanica</name>
    <dbReference type="NCBI Taxonomy" id="641309"/>
    <lineage>
        <taxon>Eukaryota</taxon>
        <taxon>Sar</taxon>
        <taxon>Rhizaria</taxon>
        <taxon>Cercozoa</taxon>
        <taxon>Chlorarachniophyceae</taxon>
        <taxon>Lotharella</taxon>
    </lineage>
</organism>
<feature type="transmembrane region" description="Helical" evidence="1">
    <location>
        <begin position="22"/>
        <end position="39"/>
    </location>
</feature>
<evidence type="ECO:0000256" key="1">
    <source>
        <dbReference type="SAM" id="Phobius"/>
    </source>
</evidence>
<proteinExistence type="predicted"/>
<dbReference type="EMBL" id="HBHP01010156">
    <property type="protein sequence ID" value="CAD9756575.1"/>
    <property type="molecule type" value="Transcribed_RNA"/>
</dbReference>
<reference evidence="2" key="1">
    <citation type="submission" date="2021-01" db="EMBL/GenBank/DDBJ databases">
        <authorList>
            <person name="Corre E."/>
            <person name="Pelletier E."/>
            <person name="Niang G."/>
            <person name="Scheremetjew M."/>
            <person name="Finn R."/>
            <person name="Kale V."/>
            <person name="Holt S."/>
            <person name="Cochrane G."/>
            <person name="Meng A."/>
            <person name="Brown T."/>
            <person name="Cohen L."/>
        </authorList>
    </citation>
    <scope>NUCLEOTIDE SEQUENCE</scope>
    <source>
        <strain evidence="2">CCMP622</strain>
    </source>
</reference>
<gene>
    <name evidence="2" type="ORF">LSP00402_LOCUS6261</name>
</gene>
<sequence>MVPYRWYPTYRTLGYLPIHRETSIGVGSVFVLIFFILMLSQDAAMVSWEGMTFCFLAGGEAYGYNYSARAGLEQDVVWKKVPEDITEDIMCEEDQDDLTCEERGSRRSRGG</sequence>
<protein>
    <submittedName>
        <fullName evidence="2">Uncharacterized protein</fullName>
    </submittedName>
</protein>
<name>A0A7S2X9L8_9EUKA</name>
<keyword evidence="1" id="KW-0812">Transmembrane</keyword>
<dbReference type="AlphaFoldDB" id="A0A7S2X9L8"/>
<accession>A0A7S2X9L8</accession>
<keyword evidence="1" id="KW-1133">Transmembrane helix</keyword>
<keyword evidence="1" id="KW-0472">Membrane</keyword>
<evidence type="ECO:0000313" key="2">
    <source>
        <dbReference type="EMBL" id="CAD9756575.1"/>
    </source>
</evidence>